<dbReference type="EMBL" id="LS483470">
    <property type="protein sequence ID" value="SQI33977.1"/>
    <property type="molecule type" value="Genomic_DNA"/>
</dbReference>
<evidence type="ECO:0000256" key="1">
    <source>
        <dbReference type="SAM" id="SignalP"/>
    </source>
</evidence>
<keyword evidence="1" id="KW-0732">Signal</keyword>
<sequence>MVKFTWFLFALLWPLSQSCADEKSLMVDALTAQAYAYEGEGIAFSEYSKQKGLGSVDLVNAGMAVELAEMYVTHVYGKACVEKERPFYVTDKDRYWRIEGYLPSDKSGGVFLIEIDKENGRVMTLSHGK</sequence>
<dbReference type="AlphaFoldDB" id="A0A2X4U2D2"/>
<accession>A0A2X4U2D2</accession>
<feature type="chain" id="PRO_5016182523" description="NTF2 fold domain-containing protein" evidence="1">
    <location>
        <begin position="21"/>
        <end position="129"/>
    </location>
</feature>
<dbReference type="RefSeq" id="WP_170126460.1">
    <property type="nucleotide sequence ID" value="NZ_LR698987.1"/>
</dbReference>
<gene>
    <name evidence="3" type="ORF">NCTC12151_00048</name>
</gene>
<evidence type="ECO:0000259" key="2">
    <source>
        <dbReference type="Pfam" id="PF15631"/>
    </source>
</evidence>
<feature type="signal peptide" evidence="1">
    <location>
        <begin position="1"/>
        <end position="20"/>
    </location>
</feature>
<protein>
    <recommendedName>
        <fullName evidence="2">NTF2 fold domain-containing protein</fullName>
    </recommendedName>
</protein>
<dbReference type="Pfam" id="PF15631">
    <property type="entry name" value="Imm-NTF2-2"/>
    <property type="match status" value="1"/>
</dbReference>
<keyword evidence="4" id="KW-1185">Reference proteome</keyword>
<evidence type="ECO:0000313" key="4">
    <source>
        <dbReference type="Proteomes" id="UP000249005"/>
    </source>
</evidence>
<proteinExistence type="predicted"/>
<reference evidence="3 4" key="1">
    <citation type="submission" date="2018-06" db="EMBL/GenBank/DDBJ databases">
        <authorList>
            <consortium name="Pathogen Informatics"/>
            <person name="Doyle S."/>
        </authorList>
    </citation>
    <scope>NUCLEOTIDE SEQUENCE [LARGE SCALE GENOMIC DNA]</scope>
    <source>
        <strain evidence="3 4">NCTC12151</strain>
    </source>
</reference>
<organism evidence="3 4">
    <name type="scientific">Leminorella richardii</name>
    <dbReference type="NCBI Taxonomy" id="158841"/>
    <lineage>
        <taxon>Bacteria</taxon>
        <taxon>Pseudomonadati</taxon>
        <taxon>Pseudomonadota</taxon>
        <taxon>Gammaproteobacteria</taxon>
        <taxon>Enterobacterales</taxon>
        <taxon>Budviciaceae</taxon>
        <taxon>Leminorella</taxon>
    </lineage>
</organism>
<dbReference type="PROSITE" id="PS51257">
    <property type="entry name" value="PROKAR_LIPOPROTEIN"/>
    <property type="match status" value="1"/>
</dbReference>
<evidence type="ECO:0000313" key="3">
    <source>
        <dbReference type="EMBL" id="SQI33977.1"/>
    </source>
</evidence>
<feature type="domain" description="NTF2 fold" evidence="2">
    <location>
        <begin position="63"/>
        <end position="129"/>
    </location>
</feature>
<dbReference type="InterPro" id="IPR028921">
    <property type="entry name" value="NTF2_fold_dom"/>
</dbReference>
<dbReference type="KEGG" id="lri:NCTC12151_00048"/>
<name>A0A2X4U2D2_9GAMM</name>
<dbReference type="Proteomes" id="UP000249005">
    <property type="component" value="Chromosome 1"/>
</dbReference>